<dbReference type="GO" id="GO:0008854">
    <property type="term" value="F:exodeoxyribonuclease V activity"/>
    <property type="evidence" value="ECO:0007669"/>
    <property type="project" value="InterPro"/>
</dbReference>
<dbReference type="RefSeq" id="WP_168545766.1">
    <property type="nucleotide sequence ID" value="NZ_BAAAKS010000009.1"/>
</dbReference>
<comment type="similarity">
    <text evidence="10">Belongs to the RecC family.</text>
</comment>
<keyword evidence="7 10" id="KW-0067">ATP-binding</keyword>
<dbReference type="InterPro" id="IPR041500">
    <property type="entry name" value="RecC_C"/>
</dbReference>
<dbReference type="Proteomes" id="UP000582646">
    <property type="component" value="Unassembled WGS sequence"/>
</dbReference>
<evidence type="ECO:0000256" key="9">
    <source>
        <dbReference type="ARBA" id="ARBA00023204"/>
    </source>
</evidence>
<proteinExistence type="inferred from homology"/>
<dbReference type="SUPFAM" id="SSF52980">
    <property type="entry name" value="Restriction endonuclease-like"/>
    <property type="match status" value="1"/>
</dbReference>
<keyword evidence="2 10" id="KW-0547">Nucleotide-binding</keyword>
<evidence type="ECO:0000259" key="11">
    <source>
        <dbReference type="Pfam" id="PF17946"/>
    </source>
</evidence>
<dbReference type="GO" id="GO:0003677">
    <property type="term" value="F:DNA binding"/>
    <property type="evidence" value="ECO:0007669"/>
    <property type="project" value="UniProtKB-UniRule"/>
</dbReference>
<dbReference type="InterPro" id="IPR013986">
    <property type="entry name" value="DExx_box_DNA_helicase_dom_sf"/>
</dbReference>
<dbReference type="PANTHER" id="PTHR30591">
    <property type="entry name" value="RECBCD ENZYME SUBUNIT RECC"/>
    <property type="match status" value="1"/>
</dbReference>
<dbReference type="AlphaFoldDB" id="A0A846X0N3"/>
<keyword evidence="4 10" id="KW-0378">Hydrolase</keyword>
<keyword evidence="8 10" id="KW-0238">DNA-binding</keyword>
<evidence type="ECO:0000256" key="8">
    <source>
        <dbReference type="ARBA" id="ARBA00023125"/>
    </source>
</evidence>
<evidence type="ECO:0000256" key="1">
    <source>
        <dbReference type="ARBA" id="ARBA00022722"/>
    </source>
</evidence>
<dbReference type="InterPro" id="IPR011335">
    <property type="entry name" value="Restrct_endonuc-II-like"/>
</dbReference>
<dbReference type="Pfam" id="PF04257">
    <property type="entry name" value="Exonuc_V_gamma"/>
    <property type="match status" value="1"/>
</dbReference>
<dbReference type="NCBIfam" id="TIGR01450">
    <property type="entry name" value="recC"/>
    <property type="match status" value="1"/>
</dbReference>
<gene>
    <name evidence="10 12" type="primary">recC</name>
    <name evidence="12" type="ORF">HF999_10215</name>
</gene>
<evidence type="ECO:0000256" key="10">
    <source>
        <dbReference type="HAMAP-Rule" id="MF_01486"/>
    </source>
</evidence>
<comment type="subunit">
    <text evidence="10">Heterotrimer of RecB, RecC and RecD. All subunits contribute to DNA-binding.</text>
</comment>
<accession>A0A846X0N3</accession>
<dbReference type="Gene3D" id="3.40.50.10930">
    <property type="match status" value="1"/>
</dbReference>
<comment type="miscellaneous">
    <text evidence="10">In the RecBCD complex, RecB has a slow 3'-5' helicase, an exonuclease activity and loads RecA onto ssDNA, RecD has a fast 5'-3' helicase activity, while RecC stimulates the ATPase and processivity of the RecB helicase and contributes to recognition of the Chi site.</text>
</comment>
<dbReference type="Gene3D" id="1.10.10.160">
    <property type="match status" value="1"/>
</dbReference>
<dbReference type="GO" id="GO:0003678">
    <property type="term" value="F:DNA helicase activity"/>
    <property type="evidence" value="ECO:0007669"/>
    <property type="project" value="UniProtKB-UniRule"/>
</dbReference>
<evidence type="ECO:0000256" key="7">
    <source>
        <dbReference type="ARBA" id="ARBA00022840"/>
    </source>
</evidence>
<organism evidence="12 13">
    <name type="scientific">Tsukamurella spumae</name>
    <dbReference type="NCBI Taxonomy" id="44753"/>
    <lineage>
        <taxon>Bacteria</taxon>
        <taxon>Bacillati</taxon>
        <taxon>Actinomycetota</taxon>
        <taxon>Actinomycetes</taxon>
        <taxon>Mycobacteriales</taxon>
        <taxon>Tsukamurellaceae</taxon>
        <taxon>Tsukamurella</taxon>
    </lineage>
</organism>
<evidence type="ECO:0000313" key="12">
    <source>
        <dbReference type="EMBL" id="NKY18743.1"/>
    </source>
</evidence>
<dbReference type="EMBL" id="JAAXOQ010000011">
    <property type="protein sequence ID" value="NKY18743.1"/>
    <property type="molecule type" value="Genomic_DNA"/>
</dbReference>
<keyword evidence="5 10" id="KW-0347">Helicase</keyword>
<comment type="function">
    <text evidence="10">A helicase/nuclease that prepares dsDNA breaks (DSB) for recombinational DNA repair. Binds to DSBs and unwinds DNA via a highly rapid and processive ATP-dependent bidirectional helicase activity. Unwinds dsDNA until it encounters a Chi (crossover hotspot instigator) sequence from the 3' direction. Cuts ssDNA a few nucleotides 3' to the Chi site. The properties and activities of the enzyme are changed at Chi. The Chi-altered holoenzyme produces a long 3'-ssDNA overhang and facilitates RecA-binding to the ssDNA for homologous DNA recombination and repair. Holoenzyme degrades any linearized DNA that is unable to undergo homologous recombination. In the holoenzyme this subunit recognizes the wild-type Chi sequence, and when added to isolated RecB increases its ATP-dependent helicase processivity.</text>
</comment>
<dbReference type="InterPro" id="IPR006697">
    <property type="entry name" value="RecC"/>
</dbReference>
<keyword evidence="13" id="KW-1185">Reference proteome</keyword>
<dbReference type="GO" id="GO:0009338">
    <property type="term" value="C:exodeoxyribonuclease V complex"/>
    <property type="evidence" value="ECO:0007669"/>
    <property type="project" value="InterPro"/>
</dbReference>
<feature type="domain" description="RecC C-terminal" evidence="11">
    <location>
        <begin position="816"/>
        <end position="1038"/>
    </location>
</feature>
<keyword evidence="6 10" id="KW-0269">Exonuclease</keyword>
<evidence type="ECO:0000256" key="5">
    <source>
        <dbReference type="ARBA" id="ARBA00022806"/>
    </source>
</evidence>
<sequence>MLTVHRSERGDVLVDALADVLAVPAADPFRPELIAVPARGVERWIIQGLATRLGVAANIEFPTPAGLVAEAVAAASGIAPDDDPWRGERLVWLVLAAIDEMAFEPSGAVLARHLGVVRPGGWAAQPGHRPRRRYPTAELLAGLLRSYGANRPGMLVDWAAGRDTDGIGGELPEDLSWQAELFRRVRTLAGSPSPAERLEAACAQLRAEPGIVDLPERLSVYGPTRLPADQAAVLAALAVGREVHLWLPHPSPALWAELSGGAAPPAGPVPRTAGGPTATNPLLASLGREARELQARVAPLMDADVHHPTPPRAATLLGGVQSGIADDAPLAAGRTADGSIEFHACHGPARMIEVLRERLVRLFEDDPTLQPREVLVTCPDIETYAPLIRSAFGQAVVDSGGPGQAGEAIHPAQRLRVRLADRSLRFTNPLLDALVTVLELADGRATVAEVLDLGATDPVRRRFRFSDSDIERLREWAGPSGARWGLDEAARERYGLRGFPQNTLATALDRIVLGVVADETDGAWLGLGLPLDDVDSTDIDLVGRFAEYLDVLTRATAESRGRRPARDWAESLQRLVGEIGAVPAADAWQVTQAGRELTAALRDGSDRDLTLTEVRAMLGSRLGAKPTRANFRTGELTVCTLVPMRSVPHRVVVLLGLDDEVFPRSTRYSGDDVLGRTPCVGERDPRAEDRELFLDAVTSATDRLLVFYTGADPVKGTRRPPAVPVAELRDAARALLTDVDAAVGDAADDESSEIAGLEFRHPLQPFDPGNFDPDRFGLGAPFSYDPAAYAGARAAASTPEPVPPFLAAPLAASAVEDVDLDALVRFCEHPVKAFLRQRLHFTVPDQDDELAEALTIAPDGLQQWEIGERMLASALAGTPPERFAAAEMRRGTLPPFALGSAVLDRVAADVADLARVAGPHLVGAATTVDIGVDLGDGRRLVGSVPAVRPDGVVRASFSKLAAKHRVSAWVSLLALAAGGYEERSALILGRGYRGVSASRLQAPADPIAELRALVDLRDRGLAEPLPLFPKSSPAYIATALGGKSTKISLEAARAEFDGKFGDGTDQSIRYALGDSAFDDALGPPRGSEAEFSRAGTRFGALAARLWVPLLTHEELS</sequence>
<dbReference type="Pfam" id="PF17946">
    <property type="entry name" value="RecC_C"/>
    <property type="match status" value="1"/>
</dbReference>
<dbReference type="Gene3D" id="1.10.10.990">
    <property type="match status" value="1"/>
</dbReference>
<protein>
    <recommendedName>
        <fullName evidence="10">RecBCD enzyme subunit RecC</fullName>
    </recommendedName>
    <alternativeName>
        <fullName evidence="10">Exonuclease V subunit RecC</fullName>
        <shortName evidence="10">ExoV subunit RecC</shortName>
    </alternativeName>
    <alternativeName>
        <fullName evidence="10">Helicase/nuclease RecBCD subunit RecC</fullName>
    </alternativeName>
</protein>
<dbReference type="Gene3D" id="3.40.50.300">
    <property type="entry name" value="P-loop containing nucleotide triphosphate hydrolases"/>
    <property type="match status" value="2"/>
</dbReference>
<dbReference type="PIRSF" id="PIRSF000980">
    <property type="entry name" value="RecC"/>
    <property type="match status" value="1"/>
</dbReference>
<dbReference type="InterPro" id="IPR027417">
    <property type="entry name" value="P-loop_NTPase"/>
</dbReference>
<keyword evidence="3 10" id="KW-0227">DNA damage</keyword>
<evidence type="ECO:0000256" key="3">
    <source>
        <dbReference type="ARBA" id="ARBA00022763"/>
    </source>
</evidence>
<reference evidence="12 13" key="1">
    <citation type="submission" date="2020-04" db="EMBL/GenBank/DDBJ databases">
        <title>MicrobeNet Type strains.</title>
        <authorList>
            <person name="Nicholson A.C."/>
        </authorList>
    </citation>
    <scope>NUCLEOTIDE SEQUENCE [LARGE SCALE GENOMIC DNA]</scope>
    <source>
        <strain evidence="12 13">DSM 44113</strain>
    </source>
</reference>
<evidence type="ECO:0000313" key="13">
    <source>
        <dbReference type="Proteomes" id="UP000582646"/>
    </source>
</evidence>
<dbReference type="GO" id="GO:0000724">
    <property type="term" value="P:double-strand break repair via homologous recombination"/>
    <property type="evidence" value="ECO:0007669"/>
    <property type="project" value="UniProtKB-UniRule"/>
</dbReference>
<dbReference type="PANTHER" id="PTHR30591:SF1">
    <property type="entry name" value="RECBCD ENZYME SUBUNIT RECC"/>
    <property type="match status" value="1"/>
</dbReference>
<dbReference type="GO" id="GO:0005524">
    <property type="term" value="F:ATP binding"/>
    <property type="evidence" value="ECO:0007669"/>
    <property type="project" value="UniProtKB-UniRule"/>
</dbReference>
<evidence type="ECO:0000256" key="6">
    <source>
        <dbReference type="ARBA" id="ARBA00022839"/>
    </source>
</evidence>
<keyword evidence="9 10" id="KW-0234">DNA repair</keyword>
<dbReference type="SUPFAM" id="SSF52540">
    <property type="entry name" value="P-loop containing nucleoside triphosphate hydrolases"/>
    <property type="match status" value="2"/>
</dbReference>
<evidence type="ECO:0000256" key="2">
    <source>
        <dbReference type="ARBA" id="ARBA00022741"/>
    </source>
</evidence>
<comment type="caution">
    <text evidence="12">The sequence shown here is derived from an EMBL/GenBank/DDBJ whole genome shotgun (WGS) entry which is preliminary data.</text>
</comment>
<name>A0A846X0N3_9ACTN</name>
<dbReference type="HAMAP" id="MF_01486">
    <property type="entry name" value="RecC"/>
    <property type="match status" value="1"/>
</dbReference>
<keyword evidence="1 10" id="KW-0540">Nuclease</keyword>
<evidence type="ECO:0000256" key="4">
    <source>
        <dbReference type="ARBA" id="ARBA00022801"/>
    </source>
</evidence>